<dbReference type="Gene3D" id="3.30.70.100">
    <property type="match status" value="1"/>
</dbReference>
<dbReference type="PROSITE" id="PS01047">
    <property type="entry name" value="HMA_1"/>
    <property type="match status" value="1"/>
</dbReference>
<dbReference type="EMBL" id="CP099490">
    <property type="protein sequence ID" value="USQ76492.1"/>
    <property type="molecule type" value="Genomic_DNA"/>
</dbReference>
<dbReference type="Proteomes" id="UP001056535">
    <property type="component" value="Chromosome"/>
</dbReference>
<evidence type="ECO:0000313" key="4">
    <source>
        <dbReference type="Proteomes" id="UP001056535"/>
    </source>
</evidence>
<gene>
    <name evidence="3" type="ORF">NF557_00725</name>
</gene>
<dbReference type="Pfam" id="PF00403">
    <property type="entry name" value="HMA"/>
    <property type="match status" value="1"/>
</dbReference>
<reference evidence="3" key="1">
    <citation type="submission" date="2022-06" db="EMBL/GenBank/DDBJ databases">
        <title>Ornithinimicrobium JY.X270.</title>
        <authorList>
            <person name="Huang Y."/>
        </authorList>
    </citation>
    <scope>NUCLEOTIDE SEQUENCE</scope>
    <source>
        <strain evidence="3">JY.X270</strain>
    </source>
</reference>
<evidence type="ECO:0000256" key="1">
    <source>
        <dbReference type="ARBA" id="ARBA00022723"/>
    </source>
</evidence>
<dbReference type="SUPFAM" id="SSF55008">
    <property type="entry name" value="HMA, heavy metal-associated domain"/>
    <property type="match status" value="1"/>
</dbReference>
<feature type="domain" description="HMA" evidence="2">
    <location>
        <begin position="6"/>
        <end position="74"/>
    </location>
</feature>
<sequence length="75" mass="7856">MNAQAQTYKLVVTGMTCGHCVSSVTEELNEVDGVTNVKVDLHEGGESEVFVSSNGPLNIDAAEAAVVEAGYTVIR</sequence>
<dbReference type="InterPro" id="IPR017969">
    <property type="entry name" value="Heavy-metal-associated_CS"/>
</dbReference>
<evidence type="ECO:0000313" key="3">
    <source>
        <dbReference type="EMBL" id="USQ76492.1"/>
    </source>
</evidence>
<proteinExistence type="predicted"/>
<keyword evidence="4" id="KW-1185">Reference proteome</keyword>
<dbReference type="CDD" id="cd00371">
    <property type="entry name" value="HMA"/>
    <property type="match status" value="1"/>
</dbReference>
<organism evidence="3 4">
    <name type="scientific">Ornithinimicrobium cryptoxanthini</name>
    <dbReference type="NCBI Taxonomy" id="2934161"/>
    <lineage>
        <taxon>Bacteria</taxon>
        <taxon>Bacillati</taxon>
        <taxon>Actinomycetota</taxon>
        <taxon>Actinomycetes</taxon>
        <taxon>Micrococcales</taxon>
        <taxon>Ornithinimicrobiaceae</taxon>
        <taxon>Ornithinimicrobium</taxon>
    </lineage>
</organism>
<evidence type="ECO:0000259" key="2">
    <source>
        <dbReference type="PROSITE" id="PS50846"/>
    </source>
</evidence>
<dbReference type="PROSITE" id="PS50846">
    <property type="entry name" value="HMA_2"/>
    <property type="match status" value="1"/>
</dbReference>
<name>A0ABY4YIB1_9MICO</name>
<accession>A0ABY4YIB1</accession>
<dbReference type="InterPro" id="IPR006121">
    <property type="entry name" value="HMA_dom"/>
</dbReference>
<dbReference type="InterPro" id="IPR036163">
    <property type="entry name" value="HMA_dom_sf"/>
</dbReference>
<dbReference type="RefSeq" id="WP_252621196.1">
    <property type="nucleotide sequence ID" value="NZ_CP099490.1"/>
</dbReference>
<protein>
    <submittedName>
        <fullName evidence="3">Cation transporter</fullName>
    </submittedName>
</protein>
<keyword evidence="1" id="KW-0479">Metal-binding</keyword>